<dbReference type="InParanoid" id="A2E1P5"/>
<dbReference type="RefSeq" id="XP_001325597.1">
    <property type="nucleotide sequence ID" value="XM_001325562.1"/>
</dbReference>
<dbReference type="SMR" id="A2E1P5"/>
<protein>
    <recommendedName>
        <fullName evidence="4">EF hand family protein</fullName>
    </recommendedName>
</protein>
<dbReference type="VEuPathDB" id="TrichDB:TVAG_424050"/>
<dbReference type="Proteomes" id="UP000001542">
    <property type="component" value="Unassembled WGS sequence"/>
</dbReference>
<evidence type="ECO:0000256" key="1">
    <source>
        <dbReference type="SAM" id="Coils"/>
    </source>
</evidence>
<dbReference type="KEGG" id="tva:4771357"/>
<accession>A2E1P5</accession>
<dbReference type="SUPFAM" id="SSF47473">
    <property type="entry name" value="EF-hand"/>
    <property type="match status" value="1"/>
</dbReference>
<organism evidence="2 3">
    <name type="scientific">Trichomonas vaginalis (strain ATCC PRA-98 / G3)</name>
    <dbReference type="NCBI Taxonomy" id="412133"/>
    <lineage>
        <taxon>Eukaryota</taxon>
        <taxon>Metamonada</taxon>
        <taxon>Parabasalia</taxon>
        <taxon>Trichomonadida</taxon>
        <taxon>Trichomonadidae</taxon>
        <taxon>Trichomonas</taxon>
    </lineage>
</organism>
<dbReference type="Gene3D" id="1.10.238.10">
    <property type="entry name" value="EF-hand"/>
    <property type="match status" value="1"/>
</dbReference>
<gene>
    <name evidence="2" type="ORF">TVAG_424050</name>
</gene>
<sequence length="426" mass="48266">MSGFIAELQKQIKSKGNTEAFEELIADSIEECCKEMSFYKLPIENLANIIEKCKPMPTELAYEIIGKIALQHGNKACTVLRGLKVDESASLNDICNVIGAITGSQICKLLSDQSKVGTSSNFGWQLEIQTRDQEIQRLIAKLSNAPKKEDMDRKDAEIRKLQEQLKSIPKKEDLLEREKEYSKVCAQLANCPKKEDLERRDAEIASLRTKLANAESQLSKLKTVHKEKELNDQLNQELDTFTIEVDDDATQLKRPMAMLQFSDPDQCIAHFEKRFDKLDAKKTGSIDSKVFHVLYCEIEDKNVSMEESDAVFNGMTQGLSSAIPKSKFIGFVKAIINNDNKEVYQHVFTAFDEDHCRSLDMGQFMKCSRIFEWGFSTSTVQNFVGHFTGKKDGVISLDLFMQMIYGQDPGHWEEPKQGKSKACLLV</sequence>
<evidence type="ECO:0000313" key="2">
    <source>
        <dbReference type="EMBL" id="EAY13374.1"/>
    </source>
</evidence>
<keyword evidence="3" id="KW-1185">Reference proteome</keyword>
<feature type="coiled-coil region" evidence="1">
    <location>
        <begin position="158"/>
        <end position="244"/>
    </location>
</feature>
<proteinExistence type="predicted"/>
<dbReference type="VEuPathDB" id="TrichDB:TVAGG3_0304100"/>
<dbReference type="EMBL" id="DS113286">
    <property type="protein sequence ID" value="EAY13374.1"/>
    <property type="molecule type" value="Genomic_DNA"/>
</dbReference>
<dbReference type="InterPro" id="IPR011992">
    <property type="entry name" value="EF-hand-dom_pair"/>
</dbReference>
<evidence type="ECO:0008006" key="4">
    <source>
        <dbReference type="Google" id="ProtNLM"/>
    </source>
</evidence>
<reference evidence="2" key="1">
    <citation type="submission" date="2006-10" db="EMBL/GenBank/DDBJ databases">
        <authorList>
            <person name="Amadeo P."/>
            <person name="Zhao Q."/>
            <person name="Wortman J."/>
            <person name="Fraser-Liggett C."/>
            <person name="Carlton J."/>
        </authorList>
    </citation>
    <scope>NUCLEOTIDE SEQUENCE</scope>
    <source>
        <strain evidence="2">G3</strain>
    </source>
</reference>
<dbReference type="AlphaFoldDB" id="A2E1P5"/>
<name>A2E1P5_TRIV3</name>
<evidence type="ECO:0000313" key="3">
    <source>
        <dbReference type="Proteomes" id="UP000001542"/>
    </source>
</evidence>
<reference evidence="2" key="2">
    <citation type="journal article" date="2007" name="Science">
        <title>Draft genome sequence of the sexually transmitted pathogen Trichomonas vaginalis.</title>
        <authorList>
            <person name="Carlton J.M."/>
            <person name="Hirt R.P."/>
            <person name="Silva J.C."/>
            <person name="Delcher A.L."/>
            <person name="Schatz M."/>
            <person name="Zhao Q."/>
            <person name="Wortman J.R."/>
            <person name="Bidwell S.L."/>
            <person name="Alsmark U.C.M."/>
            <person name="Besteiro S."/>
            <person name="Sicheritz-Ponten T."/>
            <person name="Noel C.J."/>
            <person name="Dacks J.B."/>
            <person name="Foster P.G."/>
            <person name="Simillion C."/>
            <person name="Van de Peer Y."/>
            <person name="Miranda-Saavedra D."/>
            <person name="Barton G.J."/>
            <person name="Westrop G.D."/>
            <person name="Mueller S."/>
            <person name="Dessi D."/>
            <person name="Fiori P.L."/>
            <person name="Ren Q."/>
            <person name="Paulsen I."/>
            <person name="Zhang H."/>
            <person name="Bastida-Corcuera F.D."/>
            <person name="Simoes-Barbosa A."/>
            <person name="Brown M.T."/>
            <person name="Hayes R.D."/>
            <person name="Mukherjee M."/>
            <person name="Okumura C.Y."/>
            <person name="Schneider R."/>
            <person name="Smith A.J."/>
            <person name="Vanacova S."/>
            <person name="Villalvazo M."/>
            <person name="Haas B.J."/>
            <person name="Pertea M."/>
            <person name="Feldblyum T.V."/>
            <person name="Utterback T.R."/>
            <person name="Shu C.L."/>
            <person name="Osoegawa K."/>
            <person name="de Jong P.J."/>
            <person name="Hrdy I."/>
            <person name="Horvathova L."/>
            <person name="Zubacova Z."/>
            <person name="Dolezal P."/>
            <person name="Malik S.B."/>
            <person name="Logsdon J.M. Jr."/>
            <person name="Henze K."/>
            <person name="Gupta A."/>
            <person name="Wang C.C."/>
            <person name="Dunne R.L."/>
            <person name="Upcroft J.A."/>
            <person name="Upcroft P."/>
            <person name="White O."/>
            <person name="Salzberg S.L."/>
            <person name="Tang P."/>
            <person name="Chiu C.-H."/>
            <person name="Lee Y.-S."/>
            <person name="Embley T.M."/>
            <person name="Coombs G.H."/>
            <person name="Mottram J.C."/>
            <person name="Tachezy J."/>
            <person name="Fraser-Liggett C.M."/>
            <person name="Johnson P.J."/>
        </authorList>
    </citation>
    <scope>NUCLEOTIDE SEQUENCE [LARGE SCALE GENOMIC DNA]</scope>
    <source>
        <strain evidence="2">G3</strain>
    </source>
</reference>
<keyword evidence="1" id="KW-0175">Coiled coil</keyword>